<evidence type="ECO:0000313" key="2">
    <source>
        <dbReference type="EMBL" id="AON98031.1"/>
    </source>
</evidence>
<reference evidence="2 3" key="1">
    <citation type="journal article" date="2016" name="Environ. Microbiol.">
        <title>Genomic diversification of marine cyanophages into stable ecotypes.</title>
        <authorList>
            <person name="Marston M.F."/>
            <person name="Martiny J.B."/>
        </authorList>
    </citation>
    <scope>NUCLEOTIDE SEQUENCE [LARGE SCALE GENOMIC DNA]</scope>
    <source>
        <strain evidence="2">Fa_24_0709</strain>
    </source>
</reference>
<dbReference type="Proteomes" id="UP000220477">
    <property type="component" value="Segment"/>
</dbReference>
<accession>A0A1D7R9G6</accession>
<dbReference type="Pfam" id="PF14240">
    <property type="entry name" value="YHYH"/>
    <property type="match status" value="1"/>
</dbReference>
<feature type="domain" description="YHYH" evidence="1">
    <location>
        <begin position="1025"/>
        <end position="1066"/>
    </location>
</feature>
<dbReference type="InterPro" id="IPR025924">
    <property type="entry name" value="YHYH_dom"/>
</dbReference>
<evidence type="ECO:0000313" key="3">
    <source>
        <dbReference type="Proteomes" id="UP000220477"/>
    </source>
</evidence>
<gene>
    <name evidence="2" type="ORF">Fa240709_090</name>
</gene>
<dbReference type="EMBL" id="KX349228">
    <property type="protein sequence ID" value="AON98031.1"/>
    <property type="molecule type" value="Genomic_DNA"/>
</dbReference>
<sequence>MAREVPGSGAVIKPIFDEVFGVRAVELINSGSGYDPADPPRLTIDGCGTPEREALLYPIIDADSGKIIHVRVLERGRGYDPLRLQIVPTSETPSVLDSFDVNRIWQSHPNSLTRGTFQTAGVPPVKNDRLRIESDNHPKPTWTSAEAVPGGGPLVDRSFDQVFIYRGGKDVPNPGTRTGQNNKSLGILANGGLLHTPEWGTVGNAPINFSIDTVKYDYVKDTNANDVIVDNNIHYYQTSKLINEFKDTNGVFEWGKFEQFVWNIKVEFDNVMLTVNNIDETLSEVEVGRTVTEIGGSARGEIAKIVRNGQNVITRVYLRDVTGTFEDGDLLLGSTGFGMRVNADPITFPNGIFYIDFGADATEFGPFVPGQYYFAPENVRVKRNYLIVWNQDDSTNQPSAMHTLGHPMQFSTTQDGLLTGGTLYYNSTGSSAAPATDYENEFRPIFMMNADETNRIYYYCKVHRYMSGYDGDEGYMILDPTIEDEDIVNNYYVENYYQSDSNDPATIDRSRHVNGHSKVLGMSFDGYPIYGPYGYTTGRTVGKMISAYRLRTTEELPGTREEVVTASTVTYTITVSNNKFYVGGQEEQLLTLKRGKTYAFNQDDSSNDSHYLFFSLSNDGWHGTGDPANIGSEAYLYTGEDSVTYHLEGSAVTKLEYLQGFNTATAREIRITIPVNAPRVAYVFSYLDSGHGIRLVNEGYILGDLTQDYIYDATIGGSSLDPEYNNGPIVNVVGDGSDFFKREVTSNGVRILGAGTVGGQTAVPDAWLEKVARMVELFTDVNGAGINETSQRNLIKTLSGDAGTYHAGLPTIQRVARGAGADYTPNFLTDAGIIAWNLTDLFDTTVQNDMVWYLNSTGDGYGDGDIDAQEVIEHVFHTLHMHGLPADDIKLYPYISSDWNTGDLYAAMEEAYDAGKWDPSGYQSPSNAWKTDGDAFEVAAKEYLFLLNFAMFEYTELWDGGSLAPEWTDDMRTQAGIQANNPLGYAFHNTYIAPVISKPSLATIRSIFQDGNTPAQDDPSLAGASGYVVDISSGESLDEFNGKFGPTPEYPNGTYAYFMTEDQSGIPQYPYAIGPKYYSVPLFEGDTVPDLVSSFPTQASGDIILNNDGTISYIKMTKKGDSFFGSAKAVILGGEGTGAKATPVTQTVTGLSLLNQGRSYATPPNLIFEGGGGQGAEGAAQIDTLGKVTSISVVDPGEFYQEPPFILITGGGGIGAKAEAVISQGEITGINVIDPGEGYTSSPNIVFTKLVNLKRKTRARQAFNSTDIYLTGLTKTLGSQDTQIFVTSTDAYAGSGQLIVNKETITYTAKSRGRFTGLTRGVNFKYDQRIILDTGQNDGDGVSTYGFNVGDRVIRRVENAGNKVAKVYDWDPATRELLVTFEVDELAFIDAGIPSTEDAIVQFDAGVANSSGTGVLPHTVIEETDSTIITLTYPIGTIQNRTFEDDDENDGAGDGIPDLLNAGTTFADQINLDGGIYNSLYGIEETQGGQNTTLFQVGDNIKDASIPFKFATVIAAGGLSDGVEHVAQVVLTLGSGSGTFQVNELVTGDVSGVRGTVVSWDNNTKKLTLKDIVPYNLNNVALGVNGFLYEFSHNSTIVDFVITDNGTNYTVAPTITVENTGDIQATGTVNLTAAGDQVASISITNGGYGIPQTVDAGYSLHPTITFTNDVSDTTGSGASAQAVLGGELAVGNGGGSYRIKSIEYVTLVRSDSA</sequence>
<evidence type="ECO:0000259" key="1">
    <source>
        <dbReference type="Pfam" id="PF14240"/>
    </source>
</evidence>
<organism evidence="2 3">
    <name type="scientific">Synechococcus phage S-RIM2</name>
    <dbReference type="NCBI Taxonomy" id="687800"/>
    <lineage>
        <taxon>Viruses</taxon>
        <taxon>Duplodnaviria</taxon>
        <taxon>Heunggongvirae</taxon>
        <taxon>Uroviricota</taxon>
        <taxon>Caudoviricetes</taxon>
        <taxon>Pantevenvirales</taxon>
        <taxon>Kyanoviridae</taxon>
        <taxon>Nerrivikvirus</taxon>
        <taxon>Nerrivikvirus srim2</taxon>
    </lineage>
</organism>
<name>A0A1D7R9G6_9CAUD</name>
<protein>
    <recommendedName>
        <fullName evidence="1">YHYH domain-containing protein</fullName>
    </recommendedName>
</protein>
<proteinExistence type="predicted"/>